<organism evidence="1">
    <name type="scientific">uncultured marine virus</name>
    <dbReference type="NCBI Taxonomy" id="186617"/>
    <lineage>
        <taxon>Viruses</taxon>
        <taxon>environmental samples</taxon>
    </lineage>
</organism>
<sequence>MPGLATRQKARAGDGMRNFQQMIFGAPADDDFFATQLTGAPLTGLAAGSQLTLTRTGMPLARSVTATIVAAAVAVTRTVTLRFHGTNQFGDYVTSDVTLTATTGVTHCQTGAEVLAHVNSIEVIEVSNMQAADTLDVGLQVVDTGLTVDDITYGLSEKVAAAEDILGGVVITAGATMVSFTGSGVTFIPAQHGVQFITAAAPDAGADRLIILSCRTSW</sequence>
<reference evidence="1" key="2">
    <citation type="submission" date="2015-03" db="EMBL/GenBank/DDBJ databases">
        <authorList>
            <person name="Chow C.-E.T."/>
            <person name="Winget D.M."/>
            <person name="White R.A.III."/>
            <person name="Hallam S.J."/>
            <person name="Suttle C.A."/>
        </authorList>
    </citation>
    <scope>NUCLEOTIDE SEQUENCE</scope>
    <source>
        <strain evidence="1">Anoxic3_1</strain>
    </source>
</reference>
<dbReference type="EMBL" id="KR029577">
    <property type="protein sequence ID" value="AKH45853.1"/>
    <property type="molecule type" value="Genomic_DNA"/>
</dbReference>
<protein>
    <submittedName>
        <fullName evidence="1">Uncharacterized protein</fullName>
    </submittedName>
</protein>
<accession>A0A0F7L2V0</accession>
<evidence type="ECO:0000313" key="1">
    <source>
        <dbReference type="EMBL" id="AKH45853.1"/>
    </source>
</evidence>
<name>A0A0F7L2V0_9VIRU</name>
<reference evidence="1" key="1">
    <citation type="journal article" date="2015" name="Front. Microbiol.">
        <title>Combining genomic sequencing methods to explore viral diversity and reveal potential virus-host interactions.</title>
        <authorList>
            <person name="Chow C.E."/>
            <person name="Winget D.M."/>
            <person name="White R.A.III."/>
            <person name="Hallam S.J."/>
            <person name="Suttle C.A."/>
        </authorList>
    </citation>
    <scope>NUCLEOTIDE SEQUENCE</scope>
    <source>
        <strain evidence="1">Anoxic3_1</strain>
    </source>
</reference>
<proteinExistence type="predicted"/>